<protein>
    <submittedName>
        <fullName evidence="1">DNA-binding protein</fullName>
    </submittedName>
</protein>
<dbReference type="PANTHER" id="PTHR36154">
    <property type="entry name" value="DNA-BINDING TRANSCRIPTIONAL ACTIVATOR ALPA"/>
    <property type="match status" value="1"/>
</dbReference>
<keyword evidence="2" id="KW-1185">Reference proteome</keyword>
<gene>
    <name evidence="1" type="ORF">BKK47_11420</name>
</gene>
<comment type="caution">
    <text evidence="1">The sequence shown here is derived from an EMBL/GenBank/DDBJ whole genome shotgun (WGS) entry which is preliminary data.</text>
</comment>
<dbReference type="EMBL" id="MLHG01000102">
    <property type="protein sequence ID" value="OOF36866.1"/>
    <property type="molecule type" value="Genomic_DNA"/>
</dbReference>
<accession>A0A1V3I9S6</accession>
<evidence type="ECO:0000313" key="1">
    <source>
        <dbReference type="EMBL" id="OOF36866.1"/>
    </source>
</evidence>
<dbReference type="PANTHER" id="PTHR36154:SF1">
    <property type="entry name" value="DNA-BINDING TRANSCRIPTIONAL ACTIVATOR ALPA"/>
    <property type="match status" value="1"/>
</dbReference>
<organism evidence="1 2">
    <name type="scientific">Rodentibacter mrazii</name>
    <dbReference type="NCBI Taxonomy" id="1908257"/>
    <lineage>
        <taxon>Bacteria</taxon>
        <taxon>Pseudomonadati</taxon>
        <taxon>Pseudomonadota</taxon>
        <taxon>Gammaproteobacteria</taxon>
        <taxon>Pasteurellales</taxon>
        <taxon>Pasteurellaceae</taxon>
        <taxon>Rodentibacter</taxon>
    </lineage>
</organism>
<proteinExistence type="predicted"/>
<dbReference type="AlphaFoldDB" id="A0A1V3I9S6"/>
<dbReference type="STRING" id="1908257.BKK47_11420"/>
<dbReference type="InterPro" id="IPR010260">
    <property type="entry name" value="AlpA"/>
</dbReference>
<dbReference type="GO" id="GO:0003677">
    <property type="term" value="F:DNA binding"/>
    <property type="evidence" value="ECO:0007669"/>
    <property type="project" value="UniProtKB-KW"/>
</dbReference>
<dbReference type="Proteomes" id="UP000189426">
    <property type="component" value="Unassembled WGS sequence"/>
</dbReference>
<name>A0A1V3I9S6_9PAST</name>
<dbReference type="RefSeq" id="WP_018355444.1">
    <property type="nucleotide sequence ID" value="NZ_MLHG01000102.1"/>
</dbReference>
<dbReference type="InterPro" id="IPR052931">
    <property type="entry name" value="Prophage_regulatory_activator"/>
</dbReference>
<evidence type="ECO:0000313" key="2">
    <source>
        <dbReference type="Proteomes" id="UP000189426"/>
    </source>
</evidence>
<sequence>MAEKTAQAERFIKLPEVMNKTGLGRSTIYRNMKAGEFPKSIQLNKQNSVWLESEVNAWMKEQINKRNQQETNQ</sequence>
<dbReference type="GeneID" id="61268090"/>
<keyword evidence="1" id="KW-0238">DNA-binding</keyword>
<dbReference type="Gene3D" id="1.10.238.160">
    <property type="match status" value="1"/>
</dbReference>
<reference evidence="1 2" key="1">
    <citation type="submission" date="2016-10" db="EMBL/GenBank/DDBJ databases">
        <title>Rodentibacter gen. nov. and new species.</title>
        <authorList>
            <person name="Christensen H."/>
        </authorList>
    </citation>
    <scope>NUCLEOTIDE SEQUENCE [LARGE SCALE GENOMIC DNA]</scope>
    <source>
        <strain evidence="1 2">Ppn418</strain>
    </source>
</reference>
<dbReference type="Pfam" id="PF05930">
    <property type="entry name" value="Phage_AlpA"/>
    <property type="match status" value="1"/>
</dbReference>